<organism evidence="11 12">
    <name type="scientific">Asticcacaulis endophyticus</name>
    <dbReference type="NCBI Taxonomy" id="1395890"/>
    <lineage>
        <taxon>Bacteria</taxon>
        <taxon>Pseudomonadati</taxon>
        <taxon>Pseudomonadota</taxon>
        <taxon>Alphaproteobacteria</taxon>
        <taxon>Caulobacterales</taxon>
        <taxon>Caulobacteraceae</taxon>
        <taxon>Asticcacaulis</taxon>
    </lineage>
</organism>
<comment type="similarity">
    <text evidence="2 9">Belongs to the resistance-nodulation-cell division (RND) (TC 2.A.6) family.</text>
</comment>
<keyword evidence="5 9" id="KW-0997">Cell inner membrane</keyword>
<dbReference type="InterPro" id="IPR001036">
    <property type="entry name" value="Acrflvin-R"/>
</dbReference>
<dbReference type="FunFam" id="3.30.70.1430:FF:000001">
    <property type="entry name" value="Efflux pump membrane transporter"/>
    <property type="match status" value="1"/>
</dbReference>
<dbReference type="PANTHER" id="PTHR32063:SF13">
    <property type="entry name" value="MULTIDRUG EFFLUX PUMP SUBUNIT ACRB-RELATED"/>
    <property type="match status" value="1"/>
</dbReference>
<dbReference type="FunFam" id="3.30.2090.10:FF:000002">
    <property type="entry name" value="Efflux pump membrane transporter"/>
    <property type="match status" value="1"/>
</dbReference>
<evidence type="ECO:0000256" key="8">
    <source>
        <dbReference type="ARBA" id="ARBA00023136"/>
    </source>
</evidence>
<feature type="transmembrane region" description="Helical" evidence="9">
    <location>
        <begin position="439"/>
        <end position="459"/>
    </location>
</feature>
<dbReference type="FunFam" id="1.20.1640.10:FF:000001">
    <property type="entry name" value="Efflux pump membrane transporter"/>
    <property type="match status" value="1"/>
</dbReference>
<dbReference type="Proteomes" id="UP000662572">
    <property type="component" value="Unassembled WGS sequence"/>
</dbReference>
<name>A0A918QDH2_9CAUL</name>
<dbReference type="FunFam" id="3.30.70.1430:FF:000002">
    <property type="entry name" value="Efflux pump membrane transporter"/>
    <property type="match status" value="1"/>
</dbReference>
<comment type="caution">
    <text evidence="11">The sequence shown here is derived from an EMBL/GenBank/DDBJ whole genome shotgun (WGS) entry which is preliminary data.</text>
</comment>
<feature type="transmembrane region" description="Helical" evidence="9">
    <location>
        <begin position="12"/>
        <end position="31"/>
    </location>
</feature>
<feature type="transmembrane region" description="Helical" evidence="9">
    <location>
        <begin position="966"/>
        <end position="987"/>
    </location>
</feature>
<evidence type="ECO:0000313" key="12">
    <source>
        <dbReference type="Proteomes" id="UP000662572"/>
    </source>
</evidence>
<feature type="transmembrane region" description="Helical" evidence="9">
    <location>
        <begin position="471"/>
        <end position="498"/>
    </location>
</feature>
<evidence type="ECO:0000256" key="9">
    <source>
        <dbReference type="RuleBase" id="RU364070"/>
    </source>
</evidence>
<keyword evidence="6 9" id="KW-0812">Transmembrane</keyword>
<gene>
    <name evidence="11" type="primary">acrB2</name>
    <name evidence="11" type="ORF">GCM10011273_27620</name>
</gene>
<dbReference type="InterPro" id="IPR027463">
    <property type="entry name" value="AcrB_DN_DC_subdom"/>
</dbReference>
<dbReference type="SUPFAM" id="SSF82866">
    <property type="entry name" value="Multidrug efflux transporter AcrB transmembrane domain"/>
    <property type="match status" value="2"/>
</dbReference>
<dbReference type="SUPFAM" id="SSF82693">
    <property type="entry name" value="Multidrug efflux transporter AcrB pore domain, PN1, PN2, PC1 and PC2 subdomains"/>
    <property type="match status" value="4"/>
</dbReference>
<keyword evidence="12" id="KW-1185">Reference proteome</keyword>
<dbReference type="NCBIfam" id="TIGR00915">
    <property type="entry name" value="2A0602"/>
    <property type="match status" value="1"/>
</dbReference>
<protein>
    <recommendedName>
        <fullName evidence="9">Efflux pump membrane transporter</fullName>
    </recommendedName>
</protein>
<proteinExistence type="inferred from homology"/>
<keyword evidence="3 9" id="KW-0813">Transport</keyword>
<feature type="region of interest" description="Disordered" evidence="10">
    <location>
        <begin position="1040"/>
        <end position="1061"/>
    </location>
</feature>
<feature type="transmembrane region" description="Helical" evidence="9">
    <location>
        <begin position="397"/>
        <end position="418"/>
    </location>
</feature>
<feature type="transmembrane region" description="Helical" evidence="9">
    <location>
        <begin position="896"/>
        <end position="916"/>
    </location>
</feature>
<dbReference type="SUPFAM" id="SSF82714">
    <property type="entry name" value="Multidrug efflux transporter AcrB TolC docking domain, DN and DC subdomains"/>
    <property type="match status" value="2"/>
</dbReference>
<evidence type="ECO:0000256" key="2">
    <source>
        <dbReference type="ARBA" id="ARBA00010942"/>
    </source>
</evidence>
<evidence type="ECO:0000256" key="1">
    <source>
        <dbReference type="ARBA" id="ARBA00004429"/>
    </source>
</evidence>
<evidence type="ECO:0000256" key="5">
    <source>
        <dbReference type="ARBA" id="ARBA00022519"/>
    </source>
</evidence>
<dbReference type="GO" id="GO:0009636">
    <property type="term" value="P:response to toxic substance"/>
    <property type="evidence" value="ECO:0007669"/>
    <property type="project" value="UniProtKB-ARBA"/>
</dbReference>
<dbReference type="Gene3D" id="3.30.70.1320">
    <property type="entry name" value="Multidrug efflux transporter AcrB pore domain like"/>
    <property type="match status" value="1"/>
</dbReference>
<keyword evidence="7 9" id="KW-1133">Transmembrane helix</keyword>
<dbReference type="GO" id="GO:0042910">
    <property type="term" value="F:xenobiotic transmembrane transporter activity"/>
    <property type="evidence" value="ECO:0007669"/>
    <property type="project" value="TreeGrafter"/>
</dbReference>
<keyword evidence="4" id="KW-1003">Cell membrane</keyword>
<dbReference type="Gene3D" id="1.20.1640.10">
    <property type="entry name" value="Multidrug efflux transporter AcrB transmembrane domain"/>
    <property type="match status" value="2"/>
</dbReference>
<feature type="transmembrane region" description="Helical" evidence="9">
    <location>
        <begin position="341"/>
        <end position="360"/>
    </location>
</feature>
<feature type="transmembrane region" description="Helical" evidence="9">
    <location>
        <begin position="367"/>
        <end position="391"/>
    </location>
</feature>
<dbReference type="NCBIfam" id="NF000282">
    <property type="entry name" value="RND_permease_1"/>
    <property type="match status" value="1"/>
</dbReference>
<dbReference type="InterPro" id="IPR004764">
    <property type="entry name" value="MdtF-like"/>
</dbReference>
<evidence type="ECO:0000256" key="4">
    <source>
        <dbReference type="ARBA" id="ARBA00022475"/>
    </source>
</evidence>
<dbReference type="Gene3D" id="3.30.2090.10">
    <property type="entry name" value="Multidrug efflux transporter AcrB TolC docking domain, DN and DC subdomains"/>
    <property type="match status" value="2"/>
</dbReference>
<dbReference type="FunFam" id="3.30.2090.10:FF:000001">
    <property type="entry name" value="Efflux pump membrane transporter"/>
    <property type="match status" value="1"/>
</dbReference>
<dbReference type="PANTHER" id="PTHR32063">
    <property type="match status" value="1"/>
</dbReference>
<feature type="transmembrane region" description="Helical" evidence="9">
    <location>
        <begin position="541"/>
        <end position="559"/>
    </location>
</feature>
<evidence type="ECO:0000256" key="10">
    <source>
        <dbReference type="SAM" id="MobiDB-lite"/>
    </source>
</evidence>
<feature type="transmembrane region" description="Helical" evidence="9">
    <location>
        <begin position="999"/>
        <end position="1025"/>
    </location>
</feature>
<dbReference type="AlphaFoldDB" id="A0A918QDH2"/>
<accession>A0A918QDH2</accession>
<evidence type="ECO:0000256" key="3">
    <source>
        <dbReference type="ARBA" id="ARBA00022448"/>
    </source>
</evidence>
<comment type="subcellular location">
    <subcellularLocation>
        <location evidence="1 9">Cell inner membrane</location>
        <topology evidence="1 9">Multi-pass membrane protein</topology>
    </subcellularLocation>
</comment>
<reference evidence="11" key="1">
    <citation type="journal article" date="2014" name="Int. J. Syst. Evol. Microbiol.">
        <title>Complete genome sequence of Corynebacterium casei LMG S-19264T (=DSM 44701T), isolated from a smear-ripened cheese.</title>
        <authorList>
            <consortium name="US DOE Joint Genome Institute (JGI-PGF)"/>
            <person name="Walter F."/>
            <person name="Albersmeier A."/>
            <person name="Kalinowski J."/>
            <person name="Ruckert C."/>
        </authorList>
    </citation>
    <scope>NUCLEOTIDE SEQUENCE</scope>
    <source>
        <strain evidence="11">KCTC 32296</strain>
    </source>
</reference>
<evidence type="ECO:0000256" key="7">
    <source>
        <dbReference type="ARBA" id="ARBA00022989"/>
    </source>
</evidence>
<sequence length="1061" mass="112980">MLSRFFIDRPVFAWVVAIVIMLAGLLAIRTLPISQYPEIALPQVSVSASYPGASAKTVEDSVTQIIEQRMQGLDGLEYMNSTSDASGSASVTLTFSAGTDIDIAQVQVQNKLQSALALLPQEVQQQGVRVNKSARNFLMVVGLYSDDPNVTNTDLGDYIAANLQDPLSRVQGVGEVQLFGAQYAMRIWLNPGQLTNYGLTPTDVMNAIKAQNAQVSAGQIGGLPATEGVALNATITAQSRLQTVDQFNQIVVKNATDGAIVRLRDVARVELGSESYGSSALYNGKPASGLAIRLAPGGNALETAEAVKHRMDELKANFPAGYQYVVPYDSSPFIELSIHEVVKTLVEAVVLVFIVMFLFLQNWRATLIPTIAVPVVLLGTFAILAAFGYSINTLTMFGMVLAIGLLVDDAIVVVENVERVMAEEGLSPVAATRKSMDEITGALVGIGLVLSAVFVPMAFFGGSQGVIYRQFSITIVSAMALSVIVALVLTPALCATMLKPVTKGHGLSERGFFGWFNKSFNSAANKYQGTVGKILNQGGRYMVVFAVIVALVGFLFTRVPSSFLPDEDQGIVFTLVQLPAGATEDRTKGVLKQVYDHFSKDEAVLSTFTITGFSFSGAGQNAGMAFVRLKDFEDRKAANLKAPAVAGRAMGAFAGIRDAMVFAIIPPAVAELGTSSGFDFQLKDVGGVGHEALLAARNQVLGMAGQNPVLAGVRPNGQEDTPQLKVTIDHAKAGAMGISIADINSTLSSAWGGSYVNDFVDRGRVKKVYVQADAPYRMRPEDLSQWYVRNSSGQMVPFTAFATSDWTYGPQRLERYNGVSSMNIQGAAAPGNSTGAAMAAMEDIASKLPAGIGYEWTGLSAQERESGNQAPALYAISILVVFLLLAALYESWSIPISVILVIPLGILGALLATMLRGGSNDIYFQVGLLTTIGLSSKNAILIVEFAKQLHEQGKGLVEATLEAVRIRLRPIIMTSLAFSFGIMPLVISNGAGSGAQHAIGTGLLGGVIAATVMAIFFIPLFFVIVQKIFKADEKHMAKLAREREATGLPPTTDDPRDHGGH</sequence>
<dbReference type="Gene3D" id="3.30.70.1430">
    <property type="entry name" value="Multidrug efflux transporter AcrB pore domain"/>
    <property type="match status" value="2"/>
</dbReference>
<evidence type="ECO:0000256" key="6">
    <source>
        <dbReference type="ARBA" id="ARBA00022692"/>
    </source>
</evidence>
<reference evidence="11" key="2">
    <citation type="submission" date="2020-09" db="EMBL/GenBank/DDBJ databases">
        <authorList>
            <person name="Sun Q."/>
            <person name="Kim S."/>
        </authorList>
    </citation>
    <scope>NUCLEOTIDE SEQUENCE</scope>
    <source>
        <strain evidence="11">KCTC 32296</strain>
    </source>
</reference>
<comment type="caution">
    <text evidence="9">Lacks conserved residue(s) required for the propagation of feature annotation.</text>
</comment>
<dbReference type="Gene3D" id="3.30.70.1440">
    <property type="entry name" value="Multidrug efflux transporter AcrB pore domain"/>
    <property type="match status" value="1"/>
</dbReference>
<dbReference type="PRINTS" id="PR00702">
    <property type="entry name" value="ACRIFLAVINRP"/>
</dbReference>
<evidence type="ECO:0000313" key="11">
    <source>
        <dbReference type="EMBL" id="GGZ39523.1"/>
    </source>
</evidence>
<dbReference type="RefSeq" id="WP_189487585.1">
    <property type="nucleotide sequence ID" value="NZ_BMZB01000004.1"/>
</dbReference>
<dbReference type="GO" id="GO:0005886">
    <property type="term" value="C:plasma membrane"/>
    <property type="evidence" value="ECO:0007669"/>
    <property type="project" value="UniProtKB-SubCell"/>
</dbReference>
<dbReference type="EMBL" id="BMZB01000004">
    <property type="protein sequence ID" value="GGZ39523.1"/>
    <property type="molecule type" value="Genomic_DNA"/>
</dbReference>
<dbReference type="Pfam" id="PF00873">
    <property type="entry name" value="ACR_tran"/>
    <property type="match status" value="1"/>
</dbReference>
<keyword evidence="8 9" id="KW-0472">Membrane</keyword>
<dbReference type="GO" id="GO:0015562">
    <property type="term" value="F:efflux transmembrane transporter activity"/>
    <property type="evidence" value="ECO:0007669"/>
    <property type="project" value="InterPro"/>
</dbReference>
<feature type="transmembrane region" description="Helical" evidence="9">
    <location>
        <begin position="872"/>
        <end position="889"/>
    </location>
</feature>